<organism evidence="1 2">
    <name type="scientific">Romanomermis culicivorax</name>
    <name type="common">Nematode worm</name>
    <dbReference type="NCBI Taxonomy" id="13658"/>
    <lineage>
        <taxon>Eukaryota</taxon>
        <taxon>Metazoa</taxon>
        <taxon>Ecdysozoa</taxon>
        <taxon>Nematoda</taxon>
        <taxon>Enoplea</taxon>
        <taxon>Dorylaimia</taxon>
        <taxon>Mermithida</taxon>
        <taxon>Mermithoidea</taxon>
        <taxon>Mermithidae</taxon>
        <taxon>Romanomermis</taxon>
    </lineage>
</organism>
<proteinExistence type="predicted"/>
<dbReference type="AlphaFoldDB" id="A0A915HWN6"/>
<dbReference type="WBParaSite" id="nRc.2.0.1.t06220-RA">
    <property type="protein sequence ID" value="nRc.2.0.1.t06220-RA"/>
    <property type="gene ID" value="nRc.2.0.1.g06220"/>
</dbReference>
<sequence length="73" mass="8431">MLFSRRLIIDIIILAHRKAIKPEITKGKNNKNVEYLCDFSPHGILPPMWIPEQSFHSTITVPLGTLRQFCDRA</sequence>
<reference evidence="2" key="1">
    <citation type="submission" date="2022-11" db="UniProtKB">
        <authorList>
            <consortium name="WormBaseParasite"/>
        </authorList>
    </citation>
    <scope>IDENTIFICATION</scope>
</reference>
<accession>A0A915HWN6</accession>
<name>A0A915HWN6_ROMCU</name>
<evidence type="ECO:0000313" key="2">
    <source>
        <dbReference type="WBParaSite" id="nRc.2.0.1.t06220-RA"/>
    </source>
</evidence>
<protein>
    <submittedName>
        <fullName evidence="2">Uncharacterized protein</fullName>
    </submittedName>
</protein>
<keyword evidence="1" id="KW-1185">Reference proteome</keyword>
<evidence type="ECO:0000313" key="1">
    <source>
        <dbReference type="Proteomes" id="UP000887565"/>
    </source>
</evidence>
<dbReference type="Proteomes" id="UP000887565">
    <property type="component" value="Unplaced"/>
</dbReference>